<gene>
    <name evidence="1" type="ORF">MNBD_GAMMA21-574</name>
</gene>
<name>A0A3B0ZU18_9ZZZZ</name>
<reference evidence="1" key="1">
    <citation type="submission" date="2018-06" db="EMBL/GenBank/DDBJ databases">
        <authorList>
            <person name="Zhirakovskaya E."/>
        </authorList>
    </citation>
    <scope>NUCLEOTIDE SEQUENCE</scope>
</reference>
<accession>A0A3B0ZU18</accession>
<organism evidence="1">
    <name type="scientific">hydrothermal vent metagenome</name>
    <dbReference type="NCBI Taxonomy" id="652676"/>
    <lineage>
        <taxon>unclassified sequences</taxon>
        <taxon>metagenomes</taxon>
        <taxon>ecological metagenomes</taxon>
    </lineage>
</organism>
<sequence length="52" mass="5801">MVLMPLSKVNLDQDLSSHFIGLPSALVSLSRIRPDFRKINALERFGAFGLQT</sequence>
<dbReference type="AlphaFoldDB" id="A0A3B0ZU18"/>
<protein>
    <submittedName>
        <fullName evidence="1">Uncharacterized protein</fullName>
    </submittedName>
</protein>
<evidence type="ECO:0000313" key="1">
    <source>
        <dbReference type="EMBL" id="VAW90837.1"/>
    </source>
</evidence>
<proteinExistence type="predicted"/>
<dbReference type="EMBL" id="UOFR01000007">
    <property type="protein sequence ID" value="VAW90837.1"/>
    <property type="molecule type" value="Genomic_DNA"/>
</dbReference>